<keyword evidence="2" id="KW-0547">Nucleotide-binding</keyword>
<evidence type="ECO:0000259" key="4">
    <source>
        <dbReference type="PROSITE" id="PS50862"/>
    </source>
</evidence>
<name>A0ABW1ZXY8_9GAMM</name>
<dbReference type="NCBIfam" id="NF006828">
    <property type="entry name" value="PRK09350.1"/>
    <property type="match status" value="1"/>
</dbReference>
<dbReference type="Gene3D" id="3.30.930.10">
    <property type="entry name" value="Bira Bifunctional Protein, Domain 2"/>
    <property type="match status" value="1"/>
</dbReference>
<dbReference type="InterPro" id="IPR006195">
    <property type="entry name" value="aa-tRNA-synth_II"/>
</dbReference>
<evidence type="ECO:0000313" key="5">
    <source>
        <dbReference type="EMBL" id="MFC6670063.1"/>
    </source>
</evidence>
<evidence type="ECO:0000313" key="6">
    <source>
        <dbReference type="Proteomes" id="UP001596422"/>
    </source>
</evidence>
<proteinExistence type="predicted"/>
<dbReference type="PANTHER" id="PTHR42918:SF6">
    <property type="entry name" value="ELONGATION FACTOR P--(R)-BETA-LYSINE LIGASE"/>
    <property type="match status" value="1"/>
</dbReference>
<dbReference type="Pfam" id="PF00152">
    <property type="entry name" value="tRNA-synt_2"/>
    <property type="match status" value="1"/>
</dbReference>
<dbReference type="InterPro" id="IPR004525">
    <property type="entry name" value="EpmA"/>
</dbReference>
<dbReference type="SUPFAM" id="SSF55681">
    <property type="entry name" value="Class II aaRS and biotin synthetases"/>
    <property type="match status" value="1"/>
</dbReference>
<keyword evidence="1" id="KW-0436">Ligase</keyword>
<dbReference type="InterPro" id="IPR004364">
    <property type="entry name" value="Aa-tRNA-synt_II"/>
</dbReference>
<evidence type="ECO:0000256" key="3">
    <source>
        <dbReference type="ARBA" id="ARBA00022840"/>
    </source>
</evidence>
<dbReference type="InterPro" id="IPR045864">
    <property type="entry name" value="aa-tRNA-synth_II/BPL/LPL"/>
</dbReference>
<accession>A0ABW1ZXY8</accession>
<evidence type="ECO:0000256" key="2">
    <source>
        <dbReference type="ARBA" id="ARBA00022741"/>
    </source>
</evidence>
<evidence type="ECO:0000256" key="1">
    <source>
        <dbReference type="ARBA" id="ARBA00022598"/>
    </source>
</evidence>
<reference evidence="6" key="1">
    <citation type="journal article" date="2019" name="Int. J. Syst. Evol. Microbiol.">
        <title>The Global Catalogue of Microorganisms (GCM) 10K type strain sequencing project: providing services to taxonomists for standard genome sequencing and annotation.</title>
        <authorList>
            <consortium name="The Broad Institute Genomics Platform"/>
            <consortium name="The Broad Institute Genome Sequencing Center for Infectious Disease"/>
            <person name="Wu L."/>
            <person name="Ma J."/>
        </authorList>
    </citation>
    <scope>NUCLEOTIDE SEQUENCE [LARGE SCALE GENOMIC DNA]</scope>
    <source>
        <strain evidence="6">NBRC 111756</strain>
    </source>
</reference>
<gene>
    <name evidence="5" type="primary">epmA</name>
    <name evidence="5" type="ORF">ACFQDL_08180</name>
</gene>
<keyword evidence="6" id="KW-1185">Reference proteome</keyword>
<dbReference type="NCBIfam" id="TIGR00462">
    <property type="entry name" value="genX"/>
    <property type="match status" value="1"/>
</dbReference>
<dbReference type="Proteomes" id="UP001596422">
    <property type="component" value="Unassembled WGS sequence"/>
</dbReference>
<organism evidence="5 6">
    <name type="scientific">Marinobacterium aestuariivivens</name>
    <dbReference type="NCBI Taxonomy" id="1698799"/>
    <lineage>
        <taxon>Bacteria</taxon>
        <taxon>Pseudomonadati</taxon>
        <taxon>Pseudomonadota</taxon>
        <taxon>Gammaproteobacteria</taxon>
        <taxon>Oceanospirillales</taxon>
        <taxon>Oceanospirillaceae</taxon>
        <taxon>Marinobacterium</taxon>
    </lineage>
</organism>
<dbReference type="RefSeq" id="WP_379908581.1">
    <property type="nucleotide sequence ID" value="NZ_JBHSWE010000001.1"/>
</dbReference>
<dbReference type="EMBL" id="JBHSWE010000001">
    <property type="protein sequence ID" value="MFC6670063.1"/>
    <property type="molecule type" value="Genomic_DNA"/>
</dbReference>
<feature type="domain" description="Aminoacyl-transfer RNA synthetases class-II family profile" evidence="4">
    <location>
        <begin position="21"/>
        <end position="318"/>
    </location>
</feature>
<dbReference type="PANTHER" id="PTHR42918">
    <property type="entry name" value="LYSYL-TRNA SYNTHETASE"/>
    <property type="match status" value="1"/>
</dbReference>
<protein>
    <submittedName>
        <fullName evidence="5">EF-P lysine aminoacylase EpmA</fullName>
    </submittedName>
</protein>
<comment type="caution">
    <text evidence="5">The sequence shown here is derived from an EMBL/GenBank/DDBJ whole genome shotgun (WGS) entry which is preliminary data.</text>
</comment>
<dbReference type="PROSITE" id="PS50862">
    <property type="entry name" value="AA_TRNA_LIGASE_II"/>
    <property type="match status" value="1"/>
</dbReference>
<keyword evidence="3" id="KW-0067">ATP-binding</keyword>
<sequence length="322" mass="35700">MTSEDWRPSAAIENLRRRADILGTIRRFFAERGVMEVDTQLLSHCAVSDPFIDSIEAAFRPVPDAPAQSLYLQTSPEYAMKRLLAAGSGAIYQLGKVFRNGEVGSRHNPEFSMLEWYRPGFDDADLMDEVADLVAAVLPDFAPQRLSYRALFERELGIDPHHATLGELQRLCREHVDADFDDDSRDTWLNLLMSHVVEPRLQGGVFVHDFPASQSALARVREDAAGVPVAARFELFIDGMEVANGYHELTDACEQARRLQADQRSRGGLGLPQRPLEKRLVGALEAGLPDCAGVALGVDRLVMLALGTRSIRDVIAFPFDLA</sequence>